<reference evidence="1 2" key="1">
    <citation type="journal article" date="2020" name="IScience">
        <title>Genome Sequencing of the Endangered Kingdonia uniflora (Circaeasteraceae, Ranunculales) Reveals Potential Mechanisms of Evolutionary Specialization.</title>
        <authorList>
            <person name="Sun Y."/>
            <person name="Deng T."/>
            <person name="Zhang A."/>
            <person name="Moore M.J."/>
            <person name="Landis J.B."/>
            <person name="Lin N."/>
            <person name="Zhang H."/>
            <person name="Zhang X."/>
            <person name="Huang J."/>
            <person name="Zhang X."/>
            <person name="Sun H."/>
            <person name="Wang H."/>
        </authorList>
    </citation>
    <scope>NUCLEOTIDE SEQUENCE [LARGE SCALE GENOMIC DNA]</scope>
    <source>
        <strain evidence="1">TB1705</strain>
        <tissue evidence="1">Leaf</tissue>
    </source>
</reference>
<evidence type="ECO:0000313" key="1">
    <source>
        <dbReference type="EMBL" id="KAF6176097.1"/>
    </source>
</evidence>
<name>A0A7J7P9J3_9MAGN</name>
<sequence length="56" mass="6300">MDRVVGNIKLANQVVTIKNVEKELSAENTEQNTTLNRYNLEAKKVKEATLLEAKKA</sequence>
<protein>
    <submittedName>
        <fullName evidence="1">Uncharacterized protein</fullName>
    </submittedName>
</protein>
<dbReference type="EMBL" id="JACGCM010000121">
    <property type="protein sequence ID" value="KAF6176097.1"/>
    <property type="molecule type" value="Genomic_DNA"/>
</dbReference>
<comment type="caution">
    <text evidence="1">The sequence shown here is derived from an EMBL/GenBank/DDBJ whole genome shotgun (WGS) entry which is preliminary data.</text>
</comment>
<proteinExistence type="predicted"/>
<gene>
    <name evidence="1" type="ORF">GIB67_000191</name>
</gene>
<evidence type="ECO:0000313" key="2">
    <source>
        <dbReference type="Proteomes" id="UP000541444"/>
    </source>
</evidence>
<organism evidence="1 2">
    <name type="scientific">Kingdonia uniflora</name>
    <dbReference type="NCBI Taxonomy" id="39325"/>
    <lineage>
        <taxon>Eukaryota</taxon>
        <taxon>Viridiplantae</taxon>
        <taxon>Streptophyta</taxon>
        <taxon>Embryophyta</taxon>
        <taxon>Tracheophyta</taxon>
        <taxon>Spermatophyta</taxon>
        <taxon>Magnoliopsida</taxon>
        <taxon>Ranunculales</taxon>
        <taxon>Circaeasteraceae</taxon>
        <taxon>Kingdonia</taxon>
    </lineage>
</organism>
<keyword evidence="2" id="KW-1185">Reference proteome</keyword>
<dbReference type="AlphaFoldDB" id="A0A7J7P9J3"/>
<dbReference type="Proteomes" id="UP000541444">
    <property type="component" value="Unassembled WGS sequence"/>
</dbReference>
<accession>A0A7J7P9J3</accession>